<dbReference type="RefSeq" id="XP_031851899.1">
    <property type="nucleotide sequence ID" value="XM_031996008.1"/>
</dbReference>
<evidence type="ECO:0000313" key="6">
    <source>
        <dbReference type="EMBL" id="VVT46582.1"/>
    </source>
</evidence>
<dbReference type="InterPro" id="IPR039171">
    <property type="entry name" value="Cwc2/Slt11"/>
</dbReference>
<keyword evidence="7" id="KW-1185">Reference proteome</keyword>
<dbReference type="OrthoDB" id="6407164at2759"/>
<feature type="region of interest" description="Disordered" evidence="4">
    <location>
        <begin position="580"/>
        <end position="603"/>
    </location>
</feature>
<feature type="region of interest" description="Disordered" evidence="4">
    <location>
        <begin position="497"/>
        <end position="516"/>
    </location>
</feature>
<dbReference type="PROSITE" id="PS50102">
    <property type="entry name" value="RRM"/>
    <property type="match status" value="4"/>
</dbReference>
<dbReference type="InterPro" id="IPR012677">
    <property type="entry name" value="Nucleotide-bd_a/b_plait_sf"/>
</dbReference>
<feature type="region of interest" description="Disordered" evidence="4">
    <location>
        <begin position="682"/>
        <end position="789"/>
    </location>
</feature>
<feature type="domain" description="RRM" evidence="5">
    <location>
        <begin position="320"/>
        <end position="393"/>
    </location>
</feature>
<evidence type="ECO:0000313" key="7">
    <source>
        <dbReference type="Proteomes" id="UP000398389"/>
    </source>
</evidence>
<evidence type="ECO:0000256" key="1">
    <source>
        <dbReference type="ARBA" id="ARBA00022737"/>
    </source>
</evidence>
<dbReference type="SUPFAM" id="SSF54928">
    <property type="entry name" value="RNA-binding domain, RBD"/>
    <property type="match status" value="2"/>
</dbReference>
<dbReference type="GO" id="GO:0010468">
    <property type="term" value="P:regulation of gene expression"/>
    <property type="evidence" value="ECO:0007669"/>
    <property type="project" value="UniProtKB-ARBA"/>
</dbReference>
<dbReference type="AlphaFoldDB" id="A0A5E8B4Y0"/>
<dbReference type="FunFam" id="3.30.70.330:FF:000047">
    <property type="entry name" value="Differentiation 1 negative regulator"/>
    <property type="match status" value="1"/>
</dbReference>
<protein>
    <recommendedName>
        <fullName evidence="5">RRM domain-containing protein</fullName>
    </recommendedName>
</protein>
<feature type="domain" description="RRM" evidence="5">
    <location>
        <begin position="183"/>
        <end position="268"/>
    </location>
</feature>
<dbReference type="Gene3D" id="3.30.70.330">
    <property type="match status" value="4"/>
</dbReference>
<name>A0A5E8B4Y0_9ASCO</name>
<keyword evidence="2 3" id="KW-0694">RNA-binding</keyword>
<accession>A0A5E8B4Y0</accession>
<dbReference type="FunFam" id="3.30.70.330:FF:000120">
    <property type="entry name" value="Negative regulator of differentiation 1"/>
    <property type="match status" value="1"/>
</dbReference>
<evidence type="ECO:0000256" key="4">
    <source>
        <dbReference type="SAM" id="MobiDB-lite"/>
    </source>
</evidence>
<evidence type="ECO:0000256" key="3">
    <source>
        <dbReference type="PROSITE-ProRule" id="PRU00176"/>
    </source>
</evidence>
<dbReference type="FunFam" id="3.30.70.330:FF:000064">
    <property type="entry name" value="Differentiation 1 negative regulator"/>
    <property type="match status" value="1"/>
</dbReference>
<reference evidence="6 7" key="1">
    <citation type="submission" date="2019-09" db="EMBL/GenBank/DDBJ databases">
        <authorList>
            <person name="Brejova B."/>
        </authorList>
    </citation>
    <scope>NUCLEOTIDE SEQUENCE [LARGE SCALE GENOMIC DNA]</scope>
</reference>
<feature type="compositionally biased region" description="Low complexity" evidence="4">
    <location>
        <begin position="760"/>
        <end position="789"/>
    </location>
</feature>
<feature type="region of interest" description="Disordered" evidence="4">
    <location>
        <begin position="33"/>
        <end position="53"/>
    </location>
</feature>
<feature type="compositionally biased region" description="Low complexity" evidence="4">
    <location>
        <begin position="504"/>
        <end position="516"/>
    </location>
</feature>
<feature type="compositionally biased region" description="Polar residues" evidence="4">
    <location>
        <begin position="749"/>
        <end position="758"/>
    </location>
</feature>
<organism evidence="6 7">
    <name type="scientific">Magnusiomyces paraingens</name>
    <dbReference type="NCBI Taxonomy" id="2606893"/>
    <lineage>
        <taxon>Eukaryota</taxon>
        <taxon>Fungi</taxon>
        <taxon>Dikarya</taxon>
        <taxon>Ascomycota</taxon>
        <taxon>Saccharomycotina</taxon>
        <taxon>Dipodascomycetes</taxon>
        <taxon>Dipodascales</taxon>
        <taxon>Dipodascaceae</taxon>
        <taxon>Magnusiomyces</taxon>
    </lineage>
</organism>
<gene>
    <name evidence="6" type="ORF">SAPINGB_P001285</name>
</gene>
<dbReference type="GO" id="GO:0003729">
    <property type="term" value="F:mRNA binding"/>
    <property type="evidence" value="ECO:0007669"/>
    <property type="project" value="TreeGrafter"/>
</dbReference>
<dbReference type="InterPro" id="IPR000504">
    <property type="entry name" value="RRM_dom"/>
</dbReference>
<proteinExistence type="predicted"/>
<feature type="region of interest" description="Disordered" evidence="4">
    <location>
        <begin position="541"/>
        <end position="562"/>
    </location>
</feature>
<evidence type="ECO:0000259" key="5">
    <source>
        <dbReference type="PROSITE" id="PS50102"/>
    </source>
</evidence>
<feature type="domain" description="RRM" evidence="5">
    <location>
        <begin position="411"/>
        <end position="482"/>
    </location>
</feature>
<evidence type="ECO:0000256" key="2">
    <source>
        <dbReference type="ARBA" id="ARBA00022884"/>
    </source>
</evidence>
<dbReference type="PANTHER" id="PTHR14089:SF8">
    <property type="entry name" value="RNA-BINDING PROTEIN MRN1"/>
    <property type="match status" value="1"/>
</dbReference>
<keyword evidence="1" id="KW-0677">Repeat</keyword>
<dbReference type="CDD" id="cd12522">
    <property type="entry name" value="RRM4_MRN1"/>
    <property type="match status" value="1"/>
</dbReference>
<dbReference type="GeneID" id="43580108"/>
<dbReference type="EMBL" id="CABVLU010000001">
    <property type="protein sequence ID" value="VVT46582.1"/>
    <property type="molecule type" value="Genomic_DNA"/>
</dbReference>
<dbReference type="GO" id="GO:0010494">
    <property type="term" value="C:cytoplasmic stress granule"/>
    <property type="evidence" value="ECO:0007669"/>
    <property type="project" value="TreeGrafter"/>
</dbReference>
<dbReference type="SMART" id="SM00360">
    <property type="entry name" value="RRM"/>
    <property type="match status" value="4"/>
</dbReference>
<dbReference type="GO" id="GO:0000398">
    <property type="term" value="P:mRNA splicing, via spliceosome"/>
    <property type="evidence" value="ECO:0007669"/>
    <property type="project" value="TreeGrafter"/>
</dbReference>
<sequence length="842" mass="88305">MAQYDLQYSHLLPSHLVLASPYQPSPNPILSPHTASQFQSFPSTPTSPNPYTPLNARSATDLYSPIAAAAAQYSPYYSPIIDQIDSAGQTSRTVYLGNIPSDLTAEHLLDHVHSGVIEFVKIFTEKNCAFISFLNHASASHFYSDAALRQLSINSHDIKVGWGKSSSLPAAVALAVSQDGATRNVYIGNLPDDITEEEIREDMSQFGAIDTIKLIKDKNIGFVHFLSISAAMKAVQKLAYEDTSDTKWATRKVFYGKDRCAFVSRTQQQNAAQYLGIAPGYEHILATADRDLISSALAQQSAAAVAVAAAAGGTANVGNRTLYLGAVHPETTIEEICNVVRGGLLHNIRYIPEKHICFITFVDPTAAAQFYALATLQGLAIHNRRLKIGWGKHSGPLPQALMMAVTAGASRNVYIGNIDESWPESKLRYDFSEYGEIEQINFLPEKSCAFVNFTNIANAIKAIDGIKEKEEYKQFKINFGKDRCANPSRHLLQQPALAHGHVASSQSTVTTPTSSTSVTFGALGGHPASALMFNPAALSPSSASIPSTPTDGTRPSSESSVVLGDVSSSVLSTPALASSVTASTAGTGGSNTSGSNSPAKGSPVYHLPTSLNLLHSNGSTASSLLGGYPNFFYSARAGGPVPAAVSASMHSPNIATTGSSIKSPGGGYTNYHHSFRGAATSYYVPSPTSETKNSEEAGAGADDEGEGSGGHHYHSSKRLENSYRRGGNARGTGGASGKRVNGVGAATAVVSSPLSKKPQSLGVGSTPSSSSSLASDATTAVDSDNGGATTVVVVDGGENITPKTPASPWKRGHRAVASKDYKVINQEDAAAAAAEAAKAFGL</sequence>
<dbReference type="Pfam" id="PF00076">
    <property type="entry name" value="RRM_1"/>
    <property type="match status" value="2"/>
</dbReference>
<dbReference type="PANTHER" id="PTHR14089">
    <property type="entry name" value="PRE-MRNA-SPLICING FACTOR RBM22"/>
    <property type="match status" value="1"/>
</dbReference>
<feature type="domain" description="RRM" evidence="5">
    <location>
        <begin position="92"/>
        <end position="165"/>
    </location>
</feature>
<dbReference type="CDD" id="cd12521">
    <property type="entry name" value="RRM3_MRN1"/>
    <property type="match status" value="1"/>
</dbReference>
<dbReference type="Proteomes" id="UP000398389">
    <property type="component" value="Unassembled WGS sequence"/>
</dbReference>
<dbReference type="InterPro" id="IPR035979">
    <property type="entry name" value="RBD_domain_sf"/>
</dbReference>
<dbReference type="GO" id="GO:0051252">
    <property type="term" value="P:regulation of RNA metabolic process"/>
    <property type="evidence" value="ECO:0007669"/>
    <property type="project" value="UniProtKB-ARBA"/>
</dbReference>